<keyword evidence="2" id="KW-0472">Membrane</keyword>
<dbReference type="InterPro" id="IPR022742">
    <property type="entry name" value="Hydrolase_4"/>
</dbReference>
<keyword evidence="4" id="KW-0378">Hydrolase</keyword>
<evidence type="ECO:0000313" key="5">
    <source>
        <dbReference type="Proteomes" id="UP001370490"/>
    </source>
</evidence>
<dbReference type="GO" id="GO:0004177">
    <property type="term" value="F:aminopeptidase activity"/>
    <property type="evidence" value="ECO:0007669"/>
    <property type="project" value="UniProtKB-KW"/>
</dbReference>
<keyword evidence="5" id="KW-1185">Reference proteome</keyword>
<dbReference type="GO" id="GO:0047372">
    <property type="term" value="F:monoacylglycerol lipase activity"/>
    <property type="evidence" value="ECO:0007669"/>
    <property type="project" value="TreeGrafter"/>
</dbReference>
<dbReference type="PIRSF" id="PIRSF005211">
    <property type="entry name" value="Ab_hydro_YheT"/>
    <property type="match status" value="1"/>
</dbReference>
<dbReference type="AlphaFoldDB" id="A0AAN8W3N4"/>
<evidence type="ECO:0000259" key="3">
    <source>
        <dbReference type="Pfam" id="PF12146"/>
    </source>
</evidence>
<dbReference type="GO" id="GO:0034338">
    <property type="term" value="F:short-chain carboxylesterase activity"/>
    <property type="evidence" value="ECO:0007669"/>
    <property type="project" value="TreeGrafter"/>
</dbReference>
<evidence type="ECO:0000313" key="4">
    <source>
        <dbReference type="EMBL" id="KAK6945470.1"/>
    </source>
</evidence>
<dbReference type="InterPro" id="IPR029058">
    <property type="entry name" value="AB_hydrolase_fold"/>
</dbReference>
<keyword evidence="2" id="KW-1133">Transmembrane helix</keyword>
<comment type="similarity">
    <text evidence="1">Belongs to the AB hydrolase superfamily. AB hydrolase 4 family.</text>
</comment>
<reference evidence="4 5" key="1">
    <citation type="submission" date="2023-12" db="EMBL/GenBank/DDBJ databases">
        <title>A high-quality genome assembly for Dillenia turbinata (Dilleniales).</title>
        <authorList>
            <person name="Chanderbali A."/>
        </authorList>
    </citation>
    <scope>NUCLEOTIDE SEQUENCE [LARGE SCALE GENOMIC DNA]</scope>
    <source>
        <strain evidence="4">LSX21</strain>
        <tissue evidence="4">Leaf</tissue>
    </source>
</reference>
<feature type="domain" description="Serine aminopeptidase S33" evidence="3">
    <location>
        <begin position="158"/>
        <end position="253"/>
    </location>
</feature>
<accession>A0AAN8W3N4</accession>
<dbReference type="Gene3D" id="3.40.50.1820">
    <property type="entry name" value="alpha/beta hydrolase"/>
    <property type="match status" value="1"/>
</dbReference>
<comment type="caution">
    <text evidence="4">The sequence shown here is derived from an EMBL/GenBank/DDBJ whole genome shotgun (WGS) entry which is preliminary data.</text>
</comment>
<proteinExistence type="inferred from homology"/>
<dbReference type="Pfam" id="PF12146">
    <property type="entry name" value="Hydrolase_4"/>
    <property type="match status" value="1"/>
</dbReference>
<dbReference type="InterPro" id="IPR050960">
    <property type="entry name" value="AB_hydrolase_4_sf"/>
</dbReference>
<evidence type="ECO:0000256" key="2">
    <source>
        <dbReference type="SAM" id="Phobius"/>
    </source>
</evidence>
<organism evidence="4 5">
    <name type="scientific">Dillenia turbinata</name>
    <dbReference type="NCBI Taxonomy" id="194707"/>
    <lineage>
        <taxon>Eukaryota</taxon>
        <taxon>Viridiplantae</taxon>
        <taxon>Streptophyta</taxon>
        <taxon>Embryophyta</taxon>
        <taxon>Tracheophyta</taxon>
        <taxon>Spermatophyta</taxon>
        <taxon>Magnoliopsida</taxon>
        <taxon>eudicotyledons</taxon>
        <taxon>Gunneridae</taxon>
        <taxon>Pentapetalae</taxon>
        <taxon>Dilleniales</taxon>
        <taxon>Dilleniaceae</taxon>
        <taxon>Dillenia</taxon>
    </lineage>
</organism>
<dbReference type="PANTHER" id="PTHR10794">
    <property type="entry name" value="ABHYDROLASE DOMAIN-CONTAINING PROTEIN"/>
    <property type="match status" value="1"/>
</dbReference>
<dbReference type="SUPFAM" id="SSF53474">
    <property type="entry name" value="alpha/beta-Hydrolases"/>
    <property type="match status" value="1"/>
</dbReference>
<keyword evidence="4" id="KW-0645">Protease</keyword>
<sequence>MDSFAGSINLNTSISAYQHLAAALSLIPISHYLLGICLLFLTFLYFFWEVHFVPDLFTGFRGDPVVLTFDPSSQVYEEVVSKCKLLHGRFHPTPWLSSPHFQTSFMSFIGNSPPFSYTREIFHASDGGTLALDWLMSSDVGGNVLHMNQTINNEDKTPLVVVVPGLTSDSEAPYIKHLVFKIAKRGWNVVVINHRGLGGISITSDCFYTGGWTEDIRSVIKYLHGRFPKAPLFAVGTSIGANVLVKYLGEEGADLPLVGAAAVGSPWDLV</sequence>
<dbReference type="PANTHER" id="PTHR10794:SF82">
    <property type="entry name" value="ALPHA_BETA-HYDROLASES SUPERFAMILY PROTEIN"/>
    <property type="match status" value="1"/>
</dbReference>
<dbReference type="EMBL" id="JBAMMX010000002">
    <property type="protein sequence ID" value="KAK6945470.1"/>
    <property type="molecule type" value="Genomic_DNA"/>
</dbReference>
<evidence type="ECO:0000256" key="1">
    <source>
        <dbReference type="ARBA" id="ARBA00010884"/>
    </source>
</evidence>
<dbReference type="InterPro" id="IPR012020">
    <property type="entry name" value="ABHD4"/>
</dbReference>
<gene>
    <name evidence="4" type="ORF">RJ641_013014</name>
</gene>
<feature type="transmembrane region" description="Helical" evidence="2">
    <location>
        <begin position="20"/>
        <end position="48"/>
    </location>
</feature>
<keyword evidence="4" id="KW-0031">Aminopeptidase</keyword>
<dbReference type="Proteomes" id="UP001370490">
    <property type="component" value="Unassembled WGS sequence"/>
</dbReference>
<keyword evidence="2" id="KW-0812">Transmembrane</keyword>
<feature type="non-terminal residue" evidence="4">
    <location>
        <position position="270"/>
    </location>
</feature>
<name>A0AAN8W3N4_9MAGN</name>
<protein>
    <submittedName>
        <fullName evidence="4">Serine aminopeptidase, S33</fullName>
    </submittedName>
</protein>